<dbReference type="PRINTS" id="PR00463">
    <property type="entry name" value="EP450I"/>
</dbReference>
<evidence type="ECO:0000256" key="2">
    <source>
        <dbReference type="ARBA" id="ARBA00022723"/>
    </source>
</evidence>
<dbReference type="GO" id="GO:0006082">
    <property type="term" value="P:organic acid metabolic process"/>
    <property type="evidence" value="ECO:0007669"/>
    <property type="project" value="TreeGrafter"/>
</dbReference>
<evidence type="ECO:0000256" key="3">
    <source>
        <dbReference type="ARBA" id="ARBA00023004"/>
    </source>
</evidence>
<sequence length="221" mass="25348">LIQMKKDQERNASTSFEIEMLAMSLLDLWVAGQETTNTTLNWAFVFLLLNPQVTARVEEELITLTKGRRSLSIADRPNTPYYNATLTEIHRCALLLPMNLWRSTSEDTVVGSYVIPKGTTITTRISLIMTDEKDFTNQQEFNPDRYLNGDKLEKKVVSFGLGKRSCLGESLAQAELYLIIANILLRYKITADPLHMPSMEPINDFTTLRKPCPYHIQFERR</sequence>
<keyword evidence="5 6" id="KW-0349">Heme</keyword>
<dbReference type="InterPro" id="IPR001128">
    <property type="entry name" value="Cyt_P450"/>
</dbReference>
<evidence type="ECO:0000256" key="6">
    <source>
        <dbReference type="RuleBase" id="RU000461"/>
    </source>
</evidence>
<dbReference type="GO" id="GO:0020037">
    <property type="term" value="F:heme binding"/>
    <property type="evidence" value="ECO:0007669"/>
    <property type="project" value="InterPro"/>
</dbReference>
<evidence type="ECO:0000313" key="7">
    <source>
        <dbReference type="WBParaSite" id="HPLM_0001826201-mRNA-1"/>
    </source>
</evidence>
<dbReference type="PANTHER" id="PTHR24300">
    <property type="entry name" value="CYTOCHROME P450 508A4-RELATED"/>
    <property type="match status" value="1"/>
</dbReference>
<name>A0A0N4X1Q5_HAEPC</name>
<dbReference type="PRINTS" id="PR00385">
    <property type="entry name" value="P450"/>
</dbReference>
<keyword evidence="2 5" id="KW-0479">Metal-binding</keyword>
<accession>A0A0N4X1Q5</accession>
<evidence type="ECO:0000256" key="5">
    <source>
        <dbReference type="PIRSR" id="PIRSR602401-1"/>
    </source>
</evidence>
<dbReference type="GO" id="GO:0006805">
    <property type="term" value="P:xenobiotic metabolic process"/>
    <property type="evidence" value="ECO:0007669"/>
    <property type="project" value="TreeGrafter"/>
</dbReference>
<keyword evidence="6" id="KW-0560">Oxidoreductase</keyword>
<dbReference type="Gene3D" id="1.10.630.10">
    <property type="entry name" value="Cytochrome P450"/>
    <property type="match status" value="1"/>
</dbReference>
<dbReference type="PANTHER" id="PTHR24300:SF375">
    <property type="entry name" value="CYTOCHROME P450 FAMILY"/>
    <property type="match status" value="1"/>
</dbReference>
<reference evidence="7" key="1">
    <citation type="submission" date="2017-02" db="UniProtKB">
        <authorList>
            <consortium name="WormBaseParasite"/>
        </authorList>
    </citation>
    <scope>IDENTIFICATION</scope>
</reference>
<dbReference type="InterPro" id="IPR050182">
    <property type="entry name" value="Cytochrome_P450_fam2"/>
</dbReference>
<dbReference type="InterPro" id="IPR036396">
    <property type="entry name" value="Cyt_P450_sf"/>
</dbReference>
<comment type="cofactor">
    <cofactor evidence="5">
        <name>heme</name>
        <dbReference type="ChEBI" id="CHEBI:30413"/>
    </cofactor>
</comment>
<keyword evidence="3 5" id="KW-0408">Iron</keyword>
<dbReference type="SUPFAM" id="SSF48264">
    <property type="entry name" value="Cytochrome P450"/>
    <property type="match status" value="1"/>
</dbReference>
<dbReference type="Pfam" id="PF00067">
    <property type="entry name" value="p450"/>
    <property type="match status" value="1"/>
</dbReference>
<dbReference type="InterPro" id="IPR017972">
    <property type="entry name" value="Cyt_P450_CS"/>
</dbReference>
<comment type="similarity">
    <text evidence="1 6">Belongs to the cytochrome P450 family.</text>
</comment>
<dbReference type="AlphaFoldDB" id="A0A0N4X1Q5"/>
<dbReference type="WBParaSite" id="HPLM_0001826201-mRNA-1">
    <property type="protein sequence ID" value="HPLM_0001826201-mRNA-1"/>
    <property type="gene ID" value="HPLM_0001826201"/>
</dbReference>
<evidence type="ECO:0000256" key="4">
    <source>
        <dbReference type="ARBA" id="ARBA00023033"/>
    </source>
</evidence>
<dbReference type="OMA" id="FDWILPQ"/>
<dbReference type="GO" id="GO:0005506">
    <property type="term" value="F:iron ion binding"/>
    <property type="evidence" value="ECO:0007669"/>
    <property type="project" value="InterPro"/>
</dbReference>
<protein>
    <submittedName>
        <fullName evidence="7">Unspecific monooxygenase</fullName>
    </submittedName>
</protein>
<dbReference type="PROSITE" id="PS00086">
    <property type="entry name" value="CYTOCHROME_P450"/>
    <property type="match status" value="1"/>
</dbReference>
<proteinExistence type="inferred from homology"/>
<feature type="binding site" description="axial binding residue" evidence="5">
    <location>
        <position position="166"/>
    </location>
    <ligand>
        <name>heme</name>
        <dbReference type="ChEBI" id="CHEBI:30413"/>
    </ligand>
    <ligandPart>
        <name>Fe</name>
        <dbReference type="ChEBI" id="CHEBI:18248"/>
    </ligandPart>
</feature>
<evidence type="ECO:0000256" key="1">
    <source>
        <dbReference type="ARBA" id="ARBA00010617"/>
    </source>
</evidence>
<keyword evidence="4 6" id="KW-0503">Monooxygenase</keyword>
<dbReference type="InterPro" id="IPR002401">
    <property type="entry name" value="Cyt_P450_E_grp-I"/>
</dbReference>
<organism evidence="7">
    <name type="scientific">Haemonchus placei</name>
    <name type="common">Barber's pole worm</name>
    <dbReference type="NCBI Taxonomy" id="6290"/>
    <lineage>
        <taxon>Eukaryota</taxon>
        <taxon>Metazoa</taxon>
        <taxon>Ecdysozoa</taxon>
        <taxon>Nematoda</taxon>
        <taxon>Chromadorea</taxon>
        <taxon>Rhabditida</taxon>
        <taxon>Rhabditina</taxon>
        <taxon>Rhabditomorpha</taxon>
        <taxon>Strongyloidea</taxon>
        <taxon>Trichostrongylidae</taxon>
        <taxon>Haemonchus</taxon>
    </lineage>
</organism>
<dbReference type="GO" id="GO:0005737">
    <property type="term" value="C:cytoplasm"/>
    <property type="evidence" value="ECO:0007669"/>
    <property type="project" value="TreeGrafter"/>
</dbReference>
<dbReference type="GO" id="GO:0016712">
    <property type="term" value="F:oxidoreductase activity, acting on paired donors, with incorporation or reduction of molecular oxygen, reduced flavin or flavoprotein as one donor, and incorporation of one atom of oxygen"/>
    <property type="evidence" value="ECO:0007669"/>
    <property type="project" value="TreeGrafter"/>
</dbReference>